<dbReference type="Pfam" id="PF09250">
    <property type="entry name" value="Prim-Pol"/>
    <property type="match status" value="1"/>
</dbReference>
<dbReference type="RefSeq" id="WP_387726049.1">
    <property type="nucleotide sequence ID" value="NZ_JBIAPI010000016.1"/>
</dbReference>
<sequence>MHLYYRAPRTPLLRNTIARLGSHIDSRGSGGYVVAAGSVLPHGSYRILDDRPPIPLPSWLIELLAPPPPPAPPHTGAPVQHRDAYVQAAITNQCARIRHARSGTRHRAVLLAANSLGRLVGAGLLDYAHADTALLDAATVHIGVDDFTAEEARRTITDGLTYAAHQSPPTASGRA</sequence>
<comment type="caution">
    <text evidence="2">The sequence shown here is derived from an EMBL/GenBank/DDBJ whole genome shotgun (WGS) entry which is preliminary data.</text>
</comment>
<dbReference type="Proteomes" id="UP001601948">
    <property type="component" value="Unassembled WGS sequence"/>
</dbReference>
<protein>
    <submittedName>
        <fullName evidence="2">Bifunctional DNA primase/polymerase</fullName>
    </submittedName>
</protein>
<accession>A0ABW6R730</accession>
<dbReference type="EMBL" id="JBIAPI010000016">
    <property type="protein sequence ID" value="MFF3228889.1"/>
    <property type="molecule type" value="Genomic_DNA"/>
</dbReference>
<feature type="domain" description="DNA primase/polymerase bifunctional N-terminal" evidence="1">
    <location>
        <begin position="2"/>
        <end position="59"/>
    </location>
</feature>
<gene>
    <name evidence="2" type="ORF">ACFYV7_39285</name>
</gene>
<name>A0ABW6R730_9NOCA</name>
<evidence type="ECO:0000313" key="3">
    <source>
        <dbReference type="Proteomes" id="UP001601948"/>
    </source>
</evidence>
<evidence type="ECO:0000313" key="2">
    <source>
        <dbReference type="EMBL" id="MFF3228889.1"/>
    </source>
</evidence>
<proteinExistence type="predicted"/>
<keyword evidence="3" id="KW-1185">Reference proteome</keyword>
<dbReference type="SUPFAM" id="SSF56747">
    <property type="entry name" value="Prim-pol domain"/>
    <property type="match status" value="1"/>
</dbReference>
<dbReference type="InterPro" id="IPR015330">
    <property type="entry name" value="DNA_primase/pol_bifunc_N"/>
</dbReference>
<evidence type="ECO:0000259" key="1">
    <source>
        <dbReference type="Pfam" id="PF09250"/>
    </source>
</evidence>
<organism evidence="2 3">
    <name type="scientific">Nocardia suismassiliense</name>
    <dbReference type="NCBI Taxonomy" id="2077092"/>
    <lineage>
        <taxon>Bacteria</taxon>
        <taxon>Bacillati</taxon>
        <taxon>Actinomycetota</taxon>
        <taxon>Actinomycetes</taxon>
        <taxon>Mycobacteriales</taxon>
        <taxon>Nocardiaceae</taxon>
        <taxon>Nocardia</taxon>
    </lineage>
</organism>
<reference evidence="2 3" key="1">
    <citation type="submission" date="2024-10" db="EMBL/GenBank/DDBJ databases">
        <title>The Natural Products Discovery Center: Release of the First 8490 Sequenced Strains for Exploring Actinobacteria Biosynthetic Diversity.</title>
        <authorList>
            <person name="Kalkreuter E."/>
            <person name="Kautsar S.A."/>
            <person name="Yang D."/>
            <person name="Bader C.D."/>
            <person name="Teijaro C.N."/>
            <person name="Fluegel L."/>
            <person name="Davis C.M."/>
            <person name="Simpson J.R."/>
            <person name="Lauterbach L."/>
            <person name="Steele A.D."/>
            <person name="Gui C."/>
            <person name="Meng S."/>
            <person name="Li G."/>
            <person name="Viehrig K."/>
            <person name="Ye F."/>
            <person name="Su P."/>
            <person name="Kiefer A.F."/>
            <person name="Nichols A."/>
            <person name="Cepeda A.J."/>
            <person name="Yan W."/>
            <person name="Fan B."/>
            <person name="Jiang Y."/>
            <person name="Adhikari A."/>
            <person name="Zheng C.-J."/>
            <person name="Schuster L."/>
            <person name="Cowan T.M."/>
            <person name="Smanski M.J."/>
            <person name="Chevrette M.G."/>
            <person name="De Carvalho L.P.S."/>
            <person name="Shen B."/>
        </authorList>
    </citation>
    <scope>NUCLEOTIDE SEQUENCE [LARGE SCALE GENOMIC DNA]</scope>
    <source>
        <strain evidence="2 3">NPDC003040</strain>
    </source>
</reference>